<organism evidence="1">
    <name type="scientific">Hexamita inflata</name>
    <dbReference type="NCBI Taxonomy" id="28002"/>
    <lineage>
        <taxon>Eukaryota</taxon>
        <taxon>Metamonada</taxon>
        <taxon>Diplomonadida</taxon>
        <taxon>Hexamitidae</taxon>
        <taxon>Hexamitinae</taxon>
        <taxon>Hexamita</taxon>
    </lineage>
</organism>
<dbReference type="EMBL" id="CATOUU010000181">
    <property type="protein sequence ID" value="CAI9919549.1"/>
    <property type="molecule type" value="Genomic_DNA"/>
</dbReference>
<protein>
    <submittedName>
        <fullName evidence="2">Hypothetical_protein</fullName>
    </submittedName>
</protein>
<reference evidence="2 3" key="2">
    <citation type="submission" date="2024-07" db="EMBL/GenBank/DDBJ databases">
        <authorList>
            <person name="Akdeniz Z."/>
        </authorList>
    </citation>
    <scope>NUCLEOTIDE SEQUENCE [LARGE SCALE GENOMIC DNA]</scope>
</reference>
<name>A0AA86NGV5_9EUKA</name>
<dbReference type="EMBL" id="CAXDID020000315">
    <property type="protein sequence ID" value="CAL6075585.1"/>
    <property type="molecule type" value="Genomic_DNA"/>
</dbReference>
<accession>A0AA86NGV5</accession>
<evidence type="ECO:0000313" key="2">
    <source>
        <dbReference type="EMBL" id="CAL6075585.1"/>
    </source>
</evidence>
<keyword evidence="3" id="KW-1185">Reference proteome</keyword>
<dbReference type="AlphaFoldDB" id="A0AA86NGV5"/>
<comment type="caution">
    <text evidence="1">The sequence shown here is derived from an EMBL/GenBank/DDBJ whole genome shotgun (WGS) entry which is preliminary data.</text>
</comment>
<proteinExistence type="predicted"/>
<sequence length="389" mass="45379">MLIANARKNVNKELNQKALNVKANVSQTQDNEVPRFKLSLNDLINPKIKSDSSQTTDSSRHISYQDESIQQVDIQQAPFDQNEYTKKKLIEFYKIKQVEELNQNIQNAQEQLNMKFNINQNQKYKQKALNQCYKKQYHLVNKSKSLSNNKQLSQPLLSNTHTTEQHNHQHHEEVQYQHHTGVQNPELEKAAEVQSNSIQRHNIIQDPQSVKVEQAIQIPQTHCNEPEQQIQLEINLSHHSQCPEMQTDIHIPTQPSPSKNSVQTQAKFSQGLKYAILTLFSKDLEDKTDQQLIAFLNKNLNSQTVQKFWSVVELHSNQGADYYQKQFMRCLYDQITVQQKQMIQNYLSEQKELLNEKSTAQIAKQIKKALFKEQNVFIHDIVQIVENNQ</sequence>
<dbReference type="Proteomes" id="UP001642409">
    <property type="component" value="Unassembled WGS sequence"/>
</dbReference>
<evidence type="ECO:0000313" key="3">
    <source>
        <dbReference type="Proteomes" id="UP001642409"/>
    </source>
</evidence>
<evidence type="ECO:0000313" key="1">
    <source>
        <dbReference type="EMBL" id="CAI9919549.1"/>
    </source>
</evidence>
<gene>
    <name evidence="2" type="ORF">HINF_LOCUS57277</name>
    <name evidence="1" type="ORF">HINF_LOCUS7194</name>
</gene>
<reference evidence="1" key="1">
    <citation type="submission" date="2023-06" db="EMBL/GenBank/DDBJ databases">
        <authorList>
            <person name="Kurt Z."/>
        </authorList>
    </citation>
    <scope>NUCLEOTIDE SEQUENCE</scope>
</reference>